<dbReference type="Proteomes" id="UP000198528">
    <property type="component" value="Unassembled WGS sequence"/>
</dbReference>
<dbReference type="InterPro" id="IPR036388">
    <property type="entry name" value="WH-like_DNA-bd_sf"/>
</dbReference>
<proteinExistence type="predicted"/>
<reference evidence="3" key="1">
    <citation type="submission" date="2016-10" db="EMBL/GenBank/DDBJ databases">
        <authorList>
            <person name="Varghese N."/>
            <person name="Submissions S."/>
        </authorList>
    </citation>
    <scope>NUCLEOTIDE SEQUENCE [LARGE SCALE GENOMIC DNA]</scope>
    <source>
        <strain evidence="3">DSM 22619</strain>
    </source>
</reference>
<dbReference type="InterPro" id="IPR039422">
    <property type="entry name" value="MarR/SlyA-like"/>
</dbReference>
<sequence length="150" mass="16666">MANERFENFVGVIYALNKEVGRIKTQKMASLGLRGTDTMILYYLAHADGDLAEADLARLMRQDRAAVTRIVSRLEAQGLVERGHASEDAKVRGSRYRAPVTLTAAGRKAALEMDQIINDVVAEASADIGPEERERMYTWLTQVLGSLERI</sequence>
<dbReference type="InterPro" id="IPR000835">
    <property type="entry name" value="HTH_MarR-typ"/>
</dbReference>
<organism evidence="2 3">
    <name type="scientific">Parafannyhessea umbonata</name>
    <dbReference type="NCBI Taxonomy" id="604330"/>
    <lineage>
        <taxon>Bacteria</taxon>
        <taxon>Bacillati</taxon>
        <taxon>Actinomycetota</taxon>
        <taxon>Coriobacteriia</taxon>
        <taxon>Coriobacteriales</taxon>
        <taxon>Atopobiaceae</taxon>
        <taxon>Parafannyhessea</taxon>
    </lineage>
</organism>
<dbReference type="Gene3D" id="1.10.10.10">
    <property type="entry name" value="Winged helix-like DNA-binding domain superfamily/Winged helix DNA-binding domain"/>
    <property type="match status" value="1"/>
</dbReference>
<dbReference type="SUPFAM" id="SSF46785">
    <property type="entry name" value="Winged helix' DNA-binding domain"/>
    <property type="match status" value="1"/>
</dbReference>
<keyword evidence="3" id="KW-1185">Reference proteome</keyword>
<dbReference type="EMBL" id="FMZL01000009">
    <property type="protein sequence ID" value="SDC33136.1"/>
    <property type="molecule type" value="Genomic_DNA"/>
</dbReference>
<keyword evidence="2" id="KW-0238">DNA-binding</keyword>
<dbReference type="InterPro" id="IPR036390">
    <property type="entry name" value="WH_DNA-bd_sf"/>
</dbReference>
<accession>A0A1G6KS00</accession>
<dbReference type="Pfam" id="PF12802">
    <property type="entry name" value="MarR_2"/>
    <property type="match status" value="1"/>
</dbReference>
<dbReference type="AlphaFoldDB" id="A0A1G6KS00"/>
<evidence type="ECO:0000313" key="3">
    <source>
        <dbReference type="Proteomes" id="UP000198528"/>
    </source>
</evidence>
<dbReference type="RefSeq" id="WP_176763098.1">
    <property type="nucleotide sequence ID" value="NZ_FMZL01000009.1"/>
</dbReference>
<dbReference type="GO" id="GO:0003677">
    <property type="term" value="F:DNA binding"/>
    <property type="evidence" value="ECO:0007669"/>
    <property type="project" value="UniProtKB-KW"/>
</dbReference>
<protein>
    <submittedName>
        <fullName evidence="2">DNA-binding transcriptional regulator, MarR family</fullName>
    </submittedName>
</protein>
<dbReference type="GO" id="GO:0003700">
    <property type="term" value="F:DNA-binding transcription factor activity"/>
    <property type="evidence" value="ECO:0007669"/>
    <property type="project" value="InterPro"/>
</dbReference>
<feature type="domain" description="HTH marR-type" evidence="1">
    <location>
        <begin position="1"/>
        <end position="145"/>
    </location>
</feature>
<evidence type="ECO:0000313" key="2">
    <source>
        <dbReference type="EMBL" id="SDC33136.1"/>
    </source>
</evidence>
<name>A0A1G6KS00_9ACTN</name>
<dbReference type="PROSITE" id="PS50995">
    <property type="entry name" value="HTH_MARR_2"/>
    <property type="match status" value="1"/>
</dbReference>
<gene>
    <name evidence="2" type="ORF">SAMN04487824_10950</name>
</gene>
<dbReference type="STRING" id="604330.SAMN04489857_1157"/>
<dbReference type="PANTHER" id="PTHR33164:SF43">
    <property type="entry name" value="HTH-TYPE TRANSCRIPTIONAL REPRESSOR YETL"/>
    <property type="match status" value="1"/>
</dbReference>
<evidence type="ECO:0000259" key="1">
    <source>
        <dbReference type="PROSITE" id="PS50995"/>
    </source>
</evidence>
<dbReference type="PANTHER" id="PTHR33164">
    <property type="entry name" value="TRANSCRIPTIONAL REGULATOR, MARR FAMILY"/>
    <property type="match status" value="1"/>
</dbReference>
<dbReference type="GO" id="GO:0006950">
    <property type="term" value="P:response to stress"/>
    <property type="evidence" value="ECO:0007669"/>
    <property type="project" value="TreeGrafter"/>
</dbReference>
<dbReference type="SMART" id="SM00347">
    <property type="entry name" value="HTH_MARR"/>
    <property type="match status" value="1"/>
</dbReference>